<gene>
    <name evidence="4" type="ORF">A3A05_02265</name>
</gene>
<reference evidence="4 5" key="1">
    <citation type="journal article" date="2016" name="Nat. Commun.">
        <title>Thousands of microbial genomes shed light on interconnected biogeochemical processes in an aquifer system.</title>
        <authorList>
            <person name="Anantharaman K."/>
            <person name="Brown C.T."/>
            <person name="Hug L.A."/>
            <person name="Sharon I."/>
            <person name="Castelle C.J."/>
            <person name="Probst A.J."/>
            <person name="Thomas B.C."/>
            <person name="Singh A."/>
            <person name="Wilkins M.J."/>
            <person name="Karaoz U."/>
            <person name="Brodie E.L."/>
            <person name="Williams K.H."/>
            <person name="Hubbard S.S."/>
            <person name="Banfield J.F."/>
        </authorList>
    </citation>
    <scope>NUCLEOTIDE SEQUENCE [LARGE SCALE GENOMIC DNA]</scope>
</reference>
<organism evidence="4 5">
    <name type="scientific">Candidatus Nomurabacteria bacterium RIFCSPLOWO2_01_FULL_41_12</name>
    <dbReference type="NCBI Taxonomy" id="1801774"/>
    <lineage>
        <taxon>Bacteria</taxon>
        <taxon>Candidatus Nomuraibacteriota</taxon>
    </lineage>
</organism>
<dbReference type="GO" id="GO:0003841">
    <property type="term" value="F:1-acylglycerol-3-phosphate O-acyltransferase activity"/>
    <property type="evidence" value="ECO:0007669"/>
    <property type="project" value="TreeGrafter"/>
</dbReference>
<sequence>MQIFYGITQRIVWLVTFICMRIFYKFSVTGKKNLKDISTPLLVISNHKSYWDSMILGTLFPFFSNKYLPLGFMAGDKFFLNPFYNFFLTTTGVCHANKGKGLDTSLKDFRSILLNKGVVIIFPYGKMVSDDNARPVPGRGASTLVQEFNNLTILPIFLQTVGKIKFSAFLFGKKKMSVIVGNPYKITDARNKNIDEISAILVNSFHILNKK</sequence>
<dbReference type="CDD" id="cd07989">
    <property type="entry name" value="LPLAT_AGPAT-like"/>
    <property type="match status" value="1"/>
</dbReference>
<dbReference type="GO" id="GO:0006654">
    <property type="term" value="P:phosphatidic acid biosynthetic process"/>
    <property type="evidence" value="ECO:0007669"/>
    <property type="project" value="TreeGrafter"/>
</dbReference>
<name>A0A1F6WUI3_9BACT</name>
<dbReference type="EMBL" id="MFUY01000030">
    <property type="protein sequence ID" value="OGI85537.1"/>
    <property type="molecule type" value="Genomic_DNA"/>
</dbReference>
<dbReference type="PANTHER" id="PTHR10434">
    <property type="entry name" value="1-ACYL-SN-GLYCEROL-3-PHOSPHATE ACYLTRANSFERASE"/>
    <property type="match status" value="1"/>
</dbReference>
<dbReference type="Pfam" id="PF01553">
    <property type="entry name" value="Acyltransferase"/>
    <property type="match status" value="1"/>
</dbReference>
<evidence type="ECO:0000313" key="4">
    <source>
        <dbReference type="EMBL" id="OGI85537.1"/>
    </source>
</evidence>
<keyword evidence="1" id="KW-0808">Transferase</keyword>
<dbReference type="AlphaFoldDB" id="A0A1F6WUI3"/>
<protein>
    <recommendedName>
        <fullName evidence="3">Phospholipid/glycerol acyltransferase domain-containing protein</fullName>
    </recommendedName>
</protein>
<dbReference type="STRING" id="1801774.A3A05_02265"/>
<comment type="caution">
    <text evidence="4">The sequence shown here is derived from an EMBL/GenBank/DDBJ whole genome shotgun (WGS) entry which is preliminary data.</text>
</comment>
<dbReference type="PANTHER" id="PTHR10434:SF11">
    <property type="entry name" value="1-ACYL-SN-GLYCEROL-3-PHOSPHATE ACYLTRANSFERASE"/>
    <property type="match status" value="1"/>
</dbReference>
<feature type="domain" description="Phospholipid/glycerol acyltransferase" evidence="3">
    <location>
        <begin position="41"/>
        <end position="161"/>
    </location>
</feature>
<keyword evidence="2" id="KW-0012">Acyltransferase</keyword>
<dbReference type="Proteomes" id="UP000176187">
    <property type="component" value="Unassembled WGS sequence"/>
</dbReference>
<accession>A0A1F6WUI3</accession>
<evidence type="ECO:0000256" key="2">
    <source>
        <dbReference type="ARBA" id="ARBA00023315"/>
    </source>
</evidence>
<dbReference type="InterPro" id="IPR002123">
    <property type="entry name" value="Plipid/glycerol_acylTrfase"/>
</dbReference>
<evidence type="ECO:0000259" key="3">
    <source>
        <dbReference type="SMART" id="SM00563"/>
    </source>
</evidence>
<dbReference type="SUPFAM" id="SSF69593">
    <property type="entry name" value="Glycerol-3-phosphate (1)-acyltransferase"/>
    <property type="match status" value="1"/>
</dbReference>
<evidence type="ECO:0000313" key="5">
    <source>
        <dbReference type="Proteomes" id="UP000176187"/>
    </source>
</evidence>
<proteinExistence type="predicted"/>
<evidence type="ECO:0000256" key="1">
    <source>
        <dbReference type="ARBA" id="ARBA00022679"/>
    </source>
</evidence>
<dbReference type="SMART" id="SM00563">
    <property type="entry name" value="PlsC"/>
    <property type="match status" value="1"/>
</dbReference>